<evidence type="ECO:0000313" key="6">
    <source>
        <dbReference type="Proteomes" id="UP001528912"/>
    </source>
</evidence>
<dbReference type="Gene3D" id="1.10.10.10">
    <property type="entry name" value="Winged helix-like DNA-binding domain superfamily/Winged helix DNA-binding domain"/>
    <property type="match status" value="1"/>
</dbReference>
<evidence type="ECO:0000256" key="3">
    <source>
        <dbReference type="ARBA" id="ARBA00023163"/>
    </source>
</evidence>
<sequence length="157" mass="16751">MPEPTPHEQLVDALSALGRATRASASHWAHDAGALGRTDLAVLKCVEGHGEVRMSDLASAVQVHPSVISRQVCALEKEGLVARRSHPDDGRVGLISVTEAGTARLDETSRAFAGYLARRTAHWDPEKLALAADLIRQMSESLAASAPETTPEELTAR</sequence>
<dbReference type="SMART" id="SM00347">
    <property type="entry name" value="HTH_MARR"/>
    <property type="match status" value="1"/>
</dbReference>
<dbReference type="RefSeq" id="WP_275236522.1">
    <property type="nucleotide sequence ID" value="NZ_JARFJC010000003.1"/>
</dbReference>
<dbReference type="PROSITE" id="PS01117">
    <property type="entry name" value="HTH_MARR_1"/>
    <property type="match status" value="1"/>
</dbReference>
<proteinExistence type="predicted"/>
<feature type="domain" description="HTH marR-type" evidence="4">
    <location>
        <begin position="7"/>
        <end position="140"/>
    </location>
</feature>
<keyword evidence="6" id="KW-1185">Reference proteome</keyword>
<dbReference type="InterPro" id="IPR036390">
    <property type="entry name" value="WH_DNA-bd_sf"/>
</dbReference>
<comment type="caution">
    <text evidence="5">The sequence shown here is derived from an EMBL/GenBank/DDBJ whole genome shotgun (WGS) entry which is preliminary data.</text>
</comment>
<keyword evidence="3" id="KW-0804">Transcription</keyword>
<dbReference type="EMBL" id="JAROAV010000012">
    <property type="protein sequence ID" value="MDF8263586.1"/>
    <property type="molecule type" value="Genomic_DNA"/>
</dbReference>
<evidence type="ECO:0000259" key="4">
    <source>
        <dbReference type="PROSITE" id="PS50995"/>
    </source>
</evidence>
<dbReference type="SUPFAM" id="SSF46785">
    <property type="entry name" value="Winged helix' DNA-binding domain"/>
    <property type="match status" value="1"/>
</dbReference>
<dbReference type="InterPro" id="IPR052526">
    <property type="entry name" value="HTH-type_Bedaq_tolerance"/>
</dbReference>
<dbReference type="InterPro" id="IPR000835">
    <property type="entry name" value="HTH_MarR-typ"/>
</dbReference>
<dbReference type="InterPro" id="IPR036388">
    <property type="entry name" value="WH-like_DNA-bd_sf"/>
</dbReference>
<dbReference type="Proteomes" id="UP001528912">
    <property type="component" value="Unassembled WGS sequence"/>
</dbReference>
<protein>
    <submittedName>
        <fullName evidence="5">MarR family transcriptional regulator</fullName>
    </submittedName>
</protein>
<dbReference type="Pfam" id="PF01047">
    <property type="entry name" value="MarR"/>
    <property type="match status" value="1"/>
</dbReference>
<name>A0ABT6C4G6_9MICO</name>
<dbReference type="InterPro" id="IPR023187">
    <property type="entry name" value="Tscrpt_reg_MarR-type_CS"/>
</dbReference>
<dbReference type="PANTHER" id="PTHR39515:SF2">
    <property type="entry name" value="HTH-TYPE TRANSCRIPTIONAL REGULATOR RV0880"/>
    <property type="match status" value="1"/>
</dbReference>
<evidence type="ECO:0000256" key="1">
    <source>
        <dbReference type="ARBA" id="ARBA00023015"/>
    </source>
</evidence>
<dbReference type="PANTHER" id="PTHR39515">
    <property type="entry name" value="CONSERVED PROTEIN"/>
    <property type="match status" value="1"/>
</dbReference>
<keyword evidence="2" id="KW-0238">DNA-binding</keyword>
<evidence type="ECO:0000313" key="5">
    <source>
        <dbReference type="EMBL" id="MDF8263586.1"/>
    </source>
</evidence>
<evidence type="ECO:0000256" key="2">
    <source>
        <dbReference type="ARBA" id="ARBA00023125"/>
    </source>
</evidence>
<accession>A0ABT6C4G6</accession>
<dbReference type="PROSITE" id="PS50995">
    <property type="entry name" value="HTH_MARR_2"/>
    <property type="match status" value="1"/>
</dbReference>
<reference evidence="5 6" key="1">
    <citation type="submission" date="2023-03" db="EMBL/GenBank/DDBJ databases">
        <title>YIM 133296 draft genome.</title>
        <authorList>
            <person name="Xiong L."/>
        </authorList>
    </citation>
    <scope>NUCLEOTIDE SEQUENCE [LARGE SCALE GENOMIC DNA]</scope>
    <source>
        <strain evidence="5 6">YIM 133296</strain>
    </source>
</reference>
<keyword evidence="1" id="KW-0805">Transcription regulation</keyword>
<gene>
    <name evidence="5" type="ORF">P4R38_04915</name>
</gene>
<organism evidence="5 6">
    <name type="scientific">Luteipulveratus flavus</name>
    <dbReference type="NCBI Taxonomy" id="3031728"/>
    <lineage>
        <taxon>Bacteria</taxon>
        <taxon>Bacillati</taxon>
        <taxon>Actinomycetota</taxon>
        <taxon>Actinomycetes</taxon>
        <taxon>Micrococcales</taxon>
        <taxon>Dermacoccaceae</taxon>
        <taxon>Luteipulveratus</taxon>
    </lineage>
</organism>